<accession>A0A7Y6JWG5</accession>
<dbReference type="Proteomes" id="UP000594380">
    <property type="component" value="Unassembled WGS sequence"/>
</dbReference>
<dbReference type="RefSeq" id="WP_176106563.1">
    <property type="nucleotide sequence ID" value="NZ_JAALDK010000001.1"/>
</dbReference>
<keyword evidence="1" id="KW-0812">Transmembrane</keyword>
<protein>
    <submittedName>
        <fullName evidence="2">Uncharacterized protein</fullName>
    </submittedName>
</protein>
<evidence type="ECO:0000313" key="3">
    <source>
        <dbReference type="Proteomes" id="UP000594380"/>
    </source>
</evidence>
<organism evidence="2 3">
    <name type="scientific">Paraburkholderia youngii</name>
    <dbReference type="NCBI Taxonomy" id="2782701"/>
    <lineage>
        <taxon>Bacteria</taxon>
        <taxon>Pseudomonadati</taxon>
        <taxon>Pseudomonadota</taxon>
        <taxon>Betaproteobacteria</taxon>
        <taxon>Burkholderiales</taxon>
        <taxon>Burkholderiaceae</taxon>
        <taxon>Paraburkholderia</taxon>
    </lineage>
</organism>
<evidence type="ECO:0000256" key="1">
    <source>
        <dbReference type="SAM" id="Phobius"/>
    </source>
</evidence>
<dbReference type="EMBL" id="JAALDK010000001">
    <property type="protein sequence ID" value="NUX99994.1"/>
    <property type="molecule type" value="Genomic_DNA"/>
</dbReference>
<sequence length="93" mass="10162">MNWKRLYAVSQIVGAVGGISVAAAGFYAVIVVGICRKLIGLSDNFSVFGIGIPSFVVILTVFIRYLPNHLRKAGMLSDDPKKFGPWFKRDSEA</sequence>
<comment type="caution">
    <text evidence="2">The sequence shown here is derived from an EMBL/GenBank/DDBJ whole genome shotgun (WGS) entry which is preliminary data.</text>
</comment>
<dbReference type="GeneID" id="301100632"/>
<evidence type="ECO:0000313" key="2">
    <source>
        <dbReference type="EMBL" id="NUX99994.1"/>
    </source>
</evidence>
<reference evidence="2 3" key="1">
    <citation type="submission" date="2020-02" db="EMBL/GenBank/DDBJ databases">
        <title>Paraburkholderia simonii sp. nov. and Paraburkholderia youngii sp. nov. Brazilian and Mexican Mimosa-associated rhizobia.</title>
        <authorList>
            <person name="Mavima L."/>
            <person name="Beukes C.W."/>
            <person name="Chan W.Y."/>
            <person name="Palmer M."/>
            <person name="De Meyer S.E."/>
            <person name="James E.K."/>
            <person name="Venter S.N."/>
            <person name="Steenkamp E.T."/>
        </authorList>
    </citation>
    <scope>NUCLEOTIDE SEQUENCE [LARGE SCALE GENOMIC DNA]</scope>
    <source>
        <strain evidence="2 3">JPY169</strain>
    </source>
</reference>
<keyword evidence="1" id="KW-0472">Membrane</keyword>
<feature type="transmembrane region" description="Helical" evidence="1">
    <location>
        <begin position="12"/>
        <end position="39"/>
    </location>
</feature>
<feature type="transmembrane region" description="Helical" evidence="1">
    <location>
        <begin position="45"/>
        <end position="66"/>
    </location>
</feature>
<gene>
    <name evidence="2" type="ORF">G5S42_09830</name>
</gene>
<proteinExistence type="predicted"/>
<name>A0A7Y6JWG5_9BURK</name>
<dbReference type="AlphaFoldDB" id="A0A7Y6JWG5"/>
<keyword evidence="1" id="KW-1133">Transmembrane helix</keyword>